<evidence type="ECO:0000256" key="7">
    <source>
        <dbReference type="SAM" id="Phobius"/>
    </source>
</evidence>
<evidence type="ECO:0000256" key="1">
    <source>
        <dbReference type="ARBA" id="ARBA00004141"/>
    </source>
</evidence>
<dbReference type="FunFam" id="1.20.1250.20:FF:000013">
    <property type="entry name" value="MFS general substrate transporter"/>
    <property type="match status" value="1"/>
</dbReference>
<feature type="transmembrane region" description="Helical" evidence="7">
    <location>
        <begin position="409"/>
        <end position="431"/>
    </location>
</feature>
<feature type="compositionally biased region" description="Basic and acidic residues" evidence="6">
    <location>
        <begin position="803"/>
        <end position="813"/>
    </location>
</feature>
<feature type="compositionally biased region" description="Acidic residues" evidence="6">
    <location>
        <begin position="859"/>
        <end position="921"/>
    </location>
</feature>
<evidence type="ECO:0000256" key="6">
    <source>
        <dbReference type="SAM" id="MobiDB-lite"/>
    </source>
</evidence>
<dbReference type="AlphaFoldDB" id="A0A8H7B1J5"/>
<feature type="compositionally biased region" description="Low complexity" evidence="6">
    <location>
        <begin position="845"/>
        <end position="854"/>
    </location>
</feature>
<feature type="transmembrane region" description="Helical" evidence="7">
    <location>
        <begin position="318"/>
        <end position="337"/>
    </location>
</feature>
<evidence type="ECO:0000256" key="5">
    <source>
        <dbReference type="ARBA" id="ARBA00023136"/>
    </source>
</evidence>
<feature type="transmembrane region" description="Helical" evidence="7">
    <location>
        <begin position="146"/>
        <end position="171"/>
    </location>
</feature>
<protein>
    <submittedName>
        <fullName evidence="9">Retrograde regulation protein 2</fullName>
    </submittedName>
</protein>
<reference evidence="9" key="2">
    <citation type="submission" date="2020-08" db="EMBL/GenBank/DDBJ databases">
        <title>Draft Genome Sequence of Cumin Blight Pathogen Alternaria burnsii.</title>
        <authorList>
            <person name="Feng Z."/>
        </authorList>
    </citation>
    <scope>NUCLEOTIDE SEQUENCE</scope>
    <source>
        <strain evidence="9">CBS107.38</strain>
    </source>
</reference>
<feature type="transmembrane region" description="Helical" evidence="7">
    <location>
        <begin position="437"/>
        <end position="463"/>
    </location>
</feature>
<dbReference type="Pfam" id="PF07690">
    <property type="entry name" value="MFS_1"/>
    <property type="match status" value="1"/>
</dbReference>
<organism evidence="9 10">
    <name type="scientific">Alternaria burnsii</name>
    <dbReference type="NCBI Taxonomy" id="1187904"/>
    <lineage>
        <taxon>Eukaryota</taxon>
        <taxon>Fungi</taxon>
        <taxon>Dikarya</taxon>
        <taxon>Ascomycota</taxon>
        <taxon>Pezizomycotina</taxon>
        <taxon>Dothideomycetes</taxon>
        <taxon>Pleosporomycetidae</taxon>
        <taxon>Pleosporales</taxon>
        <taxon>Pleosporineae</taxon>
        <taxon>Pleosporaceae</taxon>
        <taxon>Alternaria</taxon>
        <taxon>Alternaria sect. Alternaria</taxon>
    </lineage>
</organism>
<dbReference type="InterPro" id="IPR011701">
    <property type="entry name" value="MFS"/>
</dbReference>
<dbReference type="PROSITE" id="PS50850">
    <property type="entry name" value="MFS"/>
    <property type="match status" value="1"/>
</dbReference>
<gene>
    <name evidence="9" type="ORF">GT037_008238</name>
</gene>
<evidence type="ECO:0000313" key="10">
    <source>
        <dbReference type="Proteomes" id="UP000596902"/>
    </source>
</evidence>
<dbReference type="EMBL" id="JAAABM010000012">
    <property type="protein sequence ID" value="KAF7673623.1"/>
    <property type="molecule type" value="Genomic_DNA"/>
</dbReference>
<evidence type="ECO:0000313" key="9">
    <source>
        <dbReference type="EMBL" id="KAF7673623.1"/>
    </source>
</evidence>
<dbReference type="InterPro" id="IPR020846">
    <property type="entry name" value="MFS_dom"/>
</dbReference>
<comment type="subcellular location">
    <subcellularLocation>
        <location evidence="1">Membrane</location>
        <topology evidence="1">Multi-pass membrane protein</topology>
    </subcellularLocation>
</comment>
<feature type="domain" description="Major facilitator superfamily (MFS) profile" evidence="8">
    <location>
        <begin position="54"/>
        <end position="467"/>
    </location>
</feature>
<evidence type="ECO:0000256" key="3">
    <source>
        <dbReference type="ARBA" id="ARBA00022692"/>
    </source>
</evidence>
<evidence type="ECO:0000256" key="4">
    <source>
        <dbReference type="ARBA" id="ARBA00022989"/>
    </source>
</evidence>
<dbReference type="GO" id="GO:0016020">
    <property type="term" value="C:membrane"/>
    <property type="evidence" value="ECO:0007669"/>
    <property type="project" value="UniProtKB-SubCell"/>
</dbReference>
<evidence type="ECO:0000256" key="2">
    <source>
        <dbReference type="ARBA" id="ARBA00022448"/>
    </source>
</evidence>
<feature type="transmembrane region" description="Helical" evidence="7">
    <location>
        <begin position="214"/>
        <end position="236"/>
    </location>
</feature>
<keyword evidence="10" id="KW-1185">Reference proteome</keyword>
<dbReference type="Gene3D" id="1.20.1250.20">
    <property type="entry name" value="MFS general substrate transporter like domains"/>
    <property type="match status" value="2"/>
</dbReference>
<feature type="transmembrane region" description="Helical" evidence="7">
    <location>
        <begin position="120"/>
        <end position="140"/>
    </location>
</feature>
<dbReference type="PANTHER" id="PTHR43791:SF20">
    <property type="entry name" value="TRANSPORTER, PUTATIVE (AFU_ORTHOLOGUE AFUA_3G14670)-RELATED"/>
    <property type="match status" value="1"/>
</dbReference>
<comment type="caution">
    <text evidence="9">The sequence shown here is derived from an EMBL/GenBank/DDBJ whole genome shotgun (WGS) entry which is preliminary data.</text>
</comment>
<dbReference type="RefSeq" id="XP_038783950.1">
    <property type="nucleotide sequence ID" value="XM_038933285.1"/>
</dbReference>
<feature type="transmembrane region" description="Helical" evidence="7">
    <location>
        <begin position="50"/>
        <end position="67"/>
    </location>
</feature>
<accession>A0A8H7B1J5</accession>
<evidence type="ECO:0000259" key="8">
    <source>
        <dbReference type="PROSITE" id="PS50850"/>
    </source>
</evidence>
<keyword evidence="3 7" id="KW-0812">Transmembrane</keyword>
<feature type="transmembrane region" description="Helical" evidence="7">
    <location>
        <begin position="349"/>
        <end position="370"/>
    </location>
</feature>
<feature type="transmembrane region" description="Helical" evidence="7">
    <location>
        <begin position="183"/>
        <end position="202"/>
    </location>
</feature>
<feature type="transmembrane region" description="Helical" evidence="7">
    <location>
        <begin position="376"/>
        <end position="397"/>
    </location>
</feature>
<reference evidence="9" key="1">
    <citation type="submission" date="2020-01" db="EMBL/GenBank/DDBJ databases">
        <authorList>
            <person name="Feng Z.H.Z."/>
        </authorList>
    </citation>
    <scope>NUCLEOTIDE SEQUENCE</scope>
    <source>
        <strain evidence="9">CBS107.38</strain>
    </source>
</reference>
<dbReference type="PANTHER" id="PTHR43791">
    <property type="entry name" value="PERMEASE-RELATED"/>
    <property type="match status" value="1"/>
</dbReference>
<keyword evidence="5 7" id="KW-0472">Membrane</keyword>
<dbReference type="FunFam" id="1.20.1250.20:FF:000057">
    <property type="entry name" value="MFS general substrate transporter"/>
    <property type="match status" value="1"/>
</dbReference>
<dbReference type="InterPro" id="IPR036259">
    <property type="entry name" value="MFS_trans_sf"/>
</dbReference>
<name>A0A8H7B1J5_9PLEO</name>
<feature type="region of interest" description="Disordered" evidence="6">
    <location>
        <begin position="799"/>
        <end position="922"/>
    </location>
</feature>
<keyword evidence="4 7" id="KW-1133">Transmembrane helix</keyword>
<dbReference type="GeneID" id="62206463"/>
<feature type="transmembrane region" description="Helical" evidence="7">
    <location>
        <begin position="89"/>
        <end position="108"/>
    </location>
</feature>
<dbReference type="GO" id="GO:0022857">
    <property type="term" value="F:transmembrane transporter activity"/>
    <property type="evidence" value="ECO:0007669"/>
    <property type="project" value="InterPro"/>
</dbReference>
<feature type="transmembrane region" description="Helical" evidence="7">
    <location>
        <begin position="286"/>
        <end position="306"/>
    </location>
</feature>
<dbReference type="Proteomes" id="UP000596902">
    <property type="component" value="Unassembled WGS sequence"/>
</dbReference>
<proteinExistence type="predicted"/>
<sequence>MDVEKHSLEKDLAFEHIEATNESRNPVPEILRGHTPDQLKALEKKLVRKIDFRALPILIVLFLLNVLDRNAIANARLGGLEATLGIDDVQYQTAVMVLWAGYISMMIPSNMLLSIFRPRLYLPTVVIIWGVVSGATGFVQNHAGLVALRFLVGVTEAPYFPGCIFFLSCWYTRKELPSRIATFYSGYTLSSAFGGLIAAGIVDGMEGLGGYPSWRWIFILEGALTIIMAFAGYALLPNYPSNTPFLSPEETAMAQWRLNRENDGVADEVNDSVFVGLKQAFSDPKVPLLVFIQTCAVVSMSFTYFFPSIVQTLGFPRVETLLLTAPPYFLAFIFSVLNSWHSGRSGEHCFHIVAACVISAVGQIISMSTYQTGPRYFAMFLQAMGSFSAFQLILPWVSATVARPKAKRAVTLALATAVSNATNIATAYLYPAWSAPLYRMGCIVLTVALLCCATASLVLRFWLQKLNRKSDQVMGLEGVANGPGLLFRYTLKGLRRGEVSPAETEINNVIDDCKRVKEQATELRRGKVPEDPWTSLLKTEFFKTYREVHPTKDRHRELYHRWELHQNHLWNDCPTKGASTSPVRTEPKPDFAYLFPIIDPACKVARRLHFDSRVNNFTLPVLSELRKTRRVISSPTTALLKCDPTNLDNMGSSDLVCFPWAIVEVKHGTGRGDKTEFCYCQAANGSAEALIMRERLAAKVDSPNTNALVIFSFTCVGPSVRLWLTFRHQQSRQIQMRCIWATSLELTWGVFALRMVIDNVRNWAFNEVKPEICKWISHVRSHPMSQTFLDLDGNQVERRRRAKSLEPDDERAPVRASLPERPASHSKLTSAYVRENTVSRHERSPSPLARRSAPPMSPSDDDDEEEEEEDEEDEILVLEAYDSGDDEDYVLSDNASGDDDGYTTVEEESYDTSGDEDEPDEGYLKDTAYKALNEAEFLLKLRGRKSICC</sequence>
<dbReference type="SUPFAM" id="SSF103473">
    <property type="entry name" value="MFS general substrate transporter"/>
    <property type="match status" value="1"/>
</dbReference>
<keyword evidence="2" id="KW-0813">Transport</keyword>